<reference evidence="1" key="1">
    <citation type="journal article" date="2012" name="Nature">
        <title>The oyster genome reveals stress adaptation and complexity of shell formation.</title>
        <authorList>
            <person name="Zhang G."/>
            <person name="Fang X."/>
            <person name="Guo X."/>
            <person name="Li L."/>
            <person name="Luo R."/>
            <person name="Xu F."/>
            <person name="Yang P."/>
            <person name="Zhang L."/>
            <person name="Wang X."/>
            <person name="Qi H."/>
            <person name="Xiong Z."/>
            <person name="Que H."/>
            <person name="Xie Y."/>
            <person name="Holland P.W."/>
            <person name="Paps J."/>
            <person name="Zhu Y."/>
            <person name="Wu F."/>
            <person name="Chen Y."/>
            <person name="Wang J."/>
            <person name="Peng C."/>
            <person name="Meng J."/>
            <person name="Yang L."/>
            <person name="Liu J."/>
            <person name="Wen B."/>
            <person name="Zhang N."/>
            <person name="Huang Z."/>
            <person name="Zhu Q."/>
            <person name="Feng Y."/>
            <person name="Mount A."/>
            <person name="Hedgecock D."/>
            <person name="Xu Z."/>
            <person name="Liu Y."/>
            <person name="Domazet-Loso T."/>
            <person name="Du Y."/>
            <person name="Sun X."/>
            <person name="Zhang S."/>
            <person name="Liu B."/>
            <person name="Cheng P."/>
            <person name="Jiang X."/>
            <person name="Li J."/>
            <person name="Fan D."/>
            <person name="Wang W."/>
            <person name="Fu W."/>
            <person name="Wang T."/>
            <person name="Wang B."/>
            <person name="Zhang J."/>
            <person name="Peng Z."/>
            <person name="Li Y."/>
            <person name="Li N."/>
            <person name="Wang J."/>
            <person name="Chen M."/>
            <person name="He Y."/>
            <person name="Tan F."/>
            <person name="Song X."/>
            <person name="Zheng Q."/>
            <person name="Huang R."/>
            <person name="Yang H."/>
            <person name="Du X."/>
            <person name="Chen L."/>
            <person name="Yang M."/>
            <person name="Gaffney P.M."/>
            <person name="Wang S."/>
            <person name="Luo L."/>
            <person name="She Z."/>
            <person name="Ming Y."/>
            <person name="Huang W."/>
            <person name="Zhang S."/>
            <person name="Huang B."/>
            <person name="Zhang Y."/>
            <person name="Qu T."/>
            <person name="Ni P."/>
            <person name="Miao G."/>
            <person name="Wang J."/>
            <person name="Wang Q."/>
            <person name="Steinberg C.E."/>
            <person name="Wang H."/>
            <person name="Li N."/>
            <person name="Qian L."/>
            <person name="Zhang G."/>
            <person name="Li Y."/>
            <person name="Yang H."/>
            <person name="Liu X."/>
            <person name="Wang J."/>
            <person name="Yin Y."/>
            <person name="Wang J."/>
        </authorList>
    </citation>
    <scope>NUCLEOTIDE SEQUENCE [LARGE SCALE GENOMIC DNA]</scope>
    <source>
        <strain evidence="1">05x7-T-G4-1.051#20</strain>
    </source>
</reference>
<organism evidence="1">
    <name type="scientific">Magallana gigas</name>
    <name type="common">Pacific oyster</name>
    <name type="synonym">Crassostrea gigas</name>
    <dbReference type="NCBI Taxonomy" id="29159"/>
    <lineage>
        <taxon>Eukaryota</taxon>
        <taxon>Metazoa</taxon>
        <taxon>Spiralia</taxon>
        <taxon>Lophotrochozoa</taxon>
        <taxon>Mollusca</taxon>
        <taxon>Bivalvia</taxon>
        <taxon>Autobranchia</taxon>
        <taxon>Pteriomorphia</taxon>
        <taxon>Ostreida</taxon>
        <taxon>Ostreoidea</taxon>
        <taxon>Ostreidae</taxon>
        <taxon>Magallana</taxon>
    </lineage>
</organism>
<dbReference type="AlphaFoldDB" id="K1RHN6"/>
<evidence type="ECO:0000313" key="1">
    <source>
        <dbReference type="EMBL" id="EKC33701.1"/>
    </source>
</evidence>
<protein>
    <submittedName>
        <fullName evidence="1">Uncharacterized protein</fullName>
    </submittedName>
</protein>
<dbReference type="HOGENOM" id="CLU_1012839_0_0_1"/>
<dbReference type="EMBL" id="JH819141">
    <property type="protein sequence ID" value="EKC33701.1"/>
    <property type="molecule type" value="Genomic_DNA"/>
</dbReference>
<dbReference type="Gene3D" id="1.20.140.150">
    <property type="match status" value="1"/>
</dbReference>
<dbReference type="InParanoid" id="K1RHN6"/>
<proteinExistence type="predicted"/>
<sequence length="275" mass="30733">MSPYHLNKGKTFGYDIVRKMSNKVGDLNIPTNKKLNKINFVTAFTKPYRQNGNWDLKNGYTVRPRDMYSQKDEFLYIEEDSEYDDEIPKKPTDKRTTDDLGTCTTALGVVCVIFLPISAILVTVGASTPYWYDTAGTHSLGLFQRCDLSTSTCEYIDTFLSTASSDMNFTWKLVTGLTLSGACLLLMAALFSCCYLACKEINFSKASYGMLISVVIMLGAGCALSGTVLMTSYYITNLQTWTLDWSFYTAAVGSGMSFLVFWKIRCLVCRPPITN</sequence>
<name>K1RHN6_MAGGI</name>
<gene>
    <name evidence="1" type="ORF">CGI_10020730</name>
</gene>
<accession>K1RHN6</accession>